<feature type="transmembrane region" description="Helical" evidence="1">
    <location>
        <begin position="38"/>
        <end position="64"/>
    </location>
</feature>
<dbReference type="GeneID" id="100905969"/>
<gene>
    <name evidence="3" type="primary">LOC100905969</name>
</gene>
<dbReference type="Proteomes" id="UP000694867">
    <property type="component" value="Unplaced"/>
</dbReference>
<proteinExistence type="predicted"/>
<keyword evidence="1" id="KW-0472">Membrane</keyword>
<sequence>MSELSPCIYDGLELMLADTNQTNSMDTPKWIDDADSTVIFGMALVAALAVGLGAYIAFVIRVTFRENRRRKRLEEILKNVPVSFNATNQSLAGVLDVRSRPDDDSGCDPGLVAAHNAGLHPNIVSSTDRGAAHVSSYSAAYDAKYKAACNQAYHADEYESGSDTERF</sequence>
<keyword evidence="2" id="KW-1185">Reference proteome</keyword>
<keyword evidence="1" id="KW-0812">Transmembrane</keyword>
<accession>A0AAJ6VXF3</accession>
<dbReference type="AlphaFoldDB" id="A0AAJ6VXF3"/>
<evidence type="ECO:0000256" key="1">
    <source>
        <dbReference type="SAM" id="Phobius"/>
    </source>
</evidence>
<evidence type="ECO:0000313" key="3">
    <source>
        <dbReference type="RefSeq" id="XP_003742557.1"/>
    </source>
</evidence>
<organism evidence="2 3">
    <name type="scientific">Galendromus occidentalis</name>
    <name type="common">western predatory mite</name>
    <dbReference type="NCBI Taxonomy" id="34638"/>
    <lineage>
        <taxon>Eukaryota</taxon>
        <taxon>Metazoa</taxon>
        <taxon>Ecdysozoa</taxon>
        <taxon>Arthropoda</taxon>
        <taxon>Chelicerata</taxon>
        <taxon>Arachnida</taxon>
        <taxon>Acari</taxon>
        <taxon>Parasitiformes</taxon>
        <taxon>Mesostigmata</taxon>
        <taxon>Gamasina</taxon>
        <taxon>Phytoseioidea</taxon>
        <taxon>Phytoseiidae</taxon>
        <taxon>Typhlodrominae</taxon>
        <taxon>Galendromus</taxon>
    </lineage>
</organism>
<protein>
    <submittedName>
        <fullName evidence="3">Uncharacterized protein LOC100905969</fullName>
    </submittedName>
</protein>
<name>A0AAJ6VXF3_9ACAR</name>
<dbReference type="RefSeq" id="XP_003742557.1">
    <property type="nucleotide sequence ID" value="XM_003742509.1"/>
</dbReference>
<reference evidence="3" key="1">
    <citation type="submission" date="2025-08" db="UniProtKB">
        <authorList>
            <consortium name="RefSeq"/>
        </authorList>
    </citation>
    <scope>IDENTIFICATION</scope>
</reference>
<keyword evidence="1" id="KW-1133">Transmembrane helix</keyword>
<dbReference type="KEGG" id="goe:100905969"/>
<evidence type="ECO:0000313" key="2">
    <source>
        <dbReference type="Proteomes" id="UP000694867"/>
    </source>
</evidence>